<dbReference type="Pfam" id="PF12663">
    <property type="entry name" value="DUF3788"/>
    <property type="match status" value="1"/>
</dbReference>
<dbReference type="RefSeq" id="WP_262067388.1">
    <property type="nucleotide sequence ID" value="NZ_JAMXOD010000034.1"/>
</dbReference>
<proteinExistence type="predicted"/>
<organism evidence="1 2">
    <name type="scientific">Aequitasia blattaphilus</name>
    <dbReference type="NCBI Taxonomy" id="2949332"/>
    <lineage>
        <taxon>Bacteria</taxon>
        <taxon>Bacillati</taxon>
        <taxon>Bacillota</taxon>
        <taxon>Clostridia</taxon>
        <taxon>Lachnospirales</taxon>
        <taxon>Lachnospiraceae</taxon>
        <taxon>Aequitasia</taxon>
    </lineage>
</organism>
<dbReference type="EMBL" id="JAMZFW010000034">
    <property type="protein sequence ID" value="MCP1103617.1"/>
    <property type="molecule type" value="Genomic_DNA"/>
</dbReference>
<comment type="caution">
    <text evidence="1">The sequence shown here is derived from an EMBL/GenBank/DDBJ whole genome shotgun (WGS) entry which is preliminary data.</text>
</comment>
<keyword evidence="2" id="KW-1185">Reference proteome</keyword>
<evidence type="ECO:0000313" key="2">
    <source>
        <dbReference type="Proteomes" id="UP001523566"/>
    </source>
</evidence>
<protein>
    <submittedName>
        <fullName evidence="1">DUF3788 family protein</fullName>
    </submittedName>
</protein>
<dbReference type="Proteomes" id="UP001523566">
    <property type="component" value="Unassembled WGS sequence"/>
</dbReference>
<gene>
    <name evidence="1" type="ORF">NK125_14540</name>
</gene>
<reference evidence="1 2" key="1">
    <citation type="journal article" date="2022" name="Genome Biol. Evol.">
        <title>Host diet, physiology and behaviors set the stage for Lachnospiraceae cladogenesis.</title>
        <authorList>
            <person name="Vera-Ponce De Leon A."/>
            <person name="Schneider M."/>
            <person name="Jahnes B.C."/>
            <person name="Sadowski V."/>
            <person name="Camuy-Velez L.A."/>
            <person name="Duan J."/>
            <person name="Sabree Z.L."/>
        </authorList>
    </citation>
    <scope>NUCLEOTIDE SEQUENCE [LARGE SCALE GENOMIC DNA]</scope>
    <source>
        <strain evidence="1 2">PAL113</strain>
    </source>
</reference>
<dbReference type="InterPro" id="IPR024265">
    <property type="entry name" value="DUF3788"/>
</dbReference>
<evidence type="ECO:0000313" key="1">
    <source>
        <dbReference type="EMBL" id="MCP1103617.1"/>
    </source>
</evidence>
<sequence>MTDKKRFTEKTNQPTEESVQLFMGDNAWKRLMRFEEMLRERYALNREMRFPFGNADGWGFRYSHKKSLLLYVFFEEDGFCCTISINDAGAKKVEAMLEDLLPEIQTIWINRYPCGASGGWIHYSVVNDDELSDLIRLIGVKVKPQINP</sequence>
<accession>A0ABT1ECR6</accession>
<name>A0ABT1ECR6_9FIRM</name>